<dbReference type="EMBL" id="CAUOFW020001502">
    <property type="protein sequence ID" value="CAK9145511.1"/>
    <property type="molecule type" value="Genomic_DNA"/>
</dbReference>
<accession>A0ABC8RMX1</accession>
<dbReference type="Proteomes" id="UP001642360">
    <property type="component" value="Unassembled WGS sequence"/>
</dbReference>
<organism evidence="2 3">
    <name type="scientific">Ilex paraguariensis</name>
    <name type="common">yerba mate</name>
    <dbReference type="NCBI Taxonomy" id="185542"/>
    <lineage>
        <taxon>Eukaryota</taxon>
        <taxon>Viridiplantae</taxon>
        <taxon>Streptophyta</taxon>
        <taxon>Embryophyta</taxon>
        <taxon>Tracheophyta</taxon>
        <taxon>Spermatophyta</taxon>
        <taxon>Magnoliopsida</taxon>
        <taxon>eudicotyledons</taxon>
        <taxon>Gunneridae</taxon>
        <taxon>Pentapetalae</taxon>
        <taxon>asterids</taxon>
        <taxon>campanulids</taxon>
        <taxon>Aquifoliales</taxon>
        <taxon>Aquifoliaceae</taxon>
        <taxon>Ilex</taxon>
    </lineage>
</organism>
<feature type="region of interest" description="Disordered" evidence="1">
    <location>
        <begin position="112"/>
        <end position="141"/>
    </location>
</feature>
<evidence type="ECO:0000256" key="1">
    <source>
        <dbReference type="SAM" id="MobiDB-lite"/>
    </source>
</evidence>
<comment type="caution">
    <text evidence="2">The sequence shown here is derived from an EMBL/GenBank/DDBJ whole genome shotgun (WGS) entry which is preliminary data.</text>
</comment>
<keyword evidence="3" id="KW-1185">Reference proteome</keyword>
<evidence type="ECO:0000313" key="3">
    <source>
        <dbReference type="Proteomes" id="UP001642360"/>
    </source>
</evidence>
<reference evidence="2 3" key="1">
    <citation type="submission" date="2024-02" db="EMBL/GenBank/DDBJ databases">
        <authorList>
            <person name="Vignale AGUSTIN F."/>
            <person name="Sosa J E."/>
            <person name="Modenutti C."/>
        </authorList>
    </citation>
    <scope>NUCLEOTIDE SEQUENCE [LARGE SCALE GENOMIC DNA]</scope>
</reference>
<protein>
    <submittedName>
        <fullName evidence="2">Uncharacterized protein</fullName>
    </submittedName>
</protein>
<sequence>MGKELRALTYSKIRICNYNDFSDEVHLQIVSTHETPATKVLTPHIAKTNTGQYVTKPISTAKFRHPTIFRDTAEETGIDPDGETADSGPKVTVSSGFGVLGFEGMVVGMEDPVEEGTAPPGEGKRGAMSGDSSVSGDIGELGNSAGAAEIVGVSDIDNEGEAMKAVMNTTRKPKEAIQMIMKSSTLFRDS</sequence>
<dbReference type="AlphaFoldDB" id="A0ABC8RMX1"/>
<evidence type="ECO:0000313" key="2">
    <source>
        <dbReference type="EMBL" id="CAK9145511.1"/>
    </source>
</evidence>
<name>A0ABC8RMX1_9AQUA</name>
<gene>
    <name evidence="2" type="ORF">ILEXP_LOCUS13332</name>
</gene>
<proteinExistence type="predicted"/>